<dbReference type="Gene3D" id="2.30.29.30">
    <property type="entry name" value="Pleckstrin-homology domain (PH domain)/Phosphotyrosine-binding domain (PTB)"/>
    <property type="match status" value="1"/>
</dbReference>
<dbReference type="Proteomes" id="UP001470230">
    <property type="component" value="Unassembled WGS sequence"/>
</dbReference>
<dbReference type="InterPro" id="IPR023362">
    <property type="entry name" value="PH-BEACH_dom"/>
</dbReference>
<dbReference type="InterPro" id="IPR050865">
    <property type="entry name" value="BEACH_Domain"/>
</dbReference>
<evidence type="ECO:0000313" key="6">
    <source>
        <dbReference type="Proteomes" id="UP001470230"/>
    </source>
</evidence>
<evidence type="ECO:0000259" key="3">
    <source>
        <dbReference type="PROSITE" id="PS50197"/>
    </source>
</evidence>
<dbReference type="InterPro" id="IPR031570">
    <property type="entry name" value="NBEA/BDCP_DUF4704"/>
</dbReference>
<comment type="caution">
    <text evidence="5">The sequence shown here is derived from an EMBL/GenBank/DDBJ whole genome shotgun (WGS) entry which is preliminary data.</text>
</comment>
<reference evidence="5 6" key="1">
    <citation type="submission" date="2024-04" db="EMBL/GenBank/DDBJ databases">
        <title>Tritrichomonas musculus Genome.</title>
        <authorList>
            <person name="Alves-Ferreira E."/>
            <person name="Grigg M."/>
            <person name="Lorenzi H."/>
            <person name="Galac M."/>
        </authorList>
    </citation>
    <scope>NUCLEOTIDE SEQUENCE [LARGE SCALE GENOMIC DNA]</scope>
    <source>
        <strain evidence="5 6">EAF2021</strain>
    </source>
</reference>
<keyword evidence="6" id="KW-1185">Reference proteome</keyword>
<dbReference type="Gene3D" id="1.10.1540.10">
    <property type="entry name" value="BEACH domain"/>
    <property type="match status" value="1"/>
</dbReference>
<dbReference type="EMBL" id="JAPFFF010000003">
    <property type="protein sequence ID" value="KAK8893436.1"/>
    <property type="molecule type" value="Genomic_DNA"/>
</dbReference>
<evidence type="ECO:0000256" key="1">
    <source>
        <dbReference type="SAM" id="Coils"/>
    </source>
</evidence>
<dbReference type="Pfam" id="PF15787">
    <property type="entry name" value="DUF4704"/>
    <property type="match status" value="1"/>
</dbReference>
<dbReference type="InterPro" id="IPR000409">
    <property type="entry name" value="BEACH_dom"/>
</dbReference>
<keyword evidence="1" id="KW-0175">Coiled coil</keyword>
<accession>A0ABR2KRQ0</accession>
<dbReference type="PANTHER" id="PTHR13743:SF112">
    <property type="entry name" value="BEACH DOMAIN-CONTAINING PROTEIN"/>
    <property type="match status" value="1"/>
</dbReference>
<dbReference type="InterPro" id="IPR036372">
    <property type="entry name" value="BEACH_dom_sf"/>
</dbReference>
<feature type="coiled-coil region" evidence="1">
    <location>
        <begin position="509"/>
        <end position="536"/>
    </location>
</feature>
<evidence type="ECO:0000259" key="4">
    <source>
        <dbReference type="PROSITE" id="PS51783"/>
    </source>
</evidence>
<dbReference type="SUPFAM" id="SSF49899">
    <property type="entry name" value="Concanavalin A-like lectins/glucanases"/>
    <property type="match status" value="1"/>
</dbReference>
<dbReference type="Pfam" id="PF02138">
    <property type="entry name" value="Beach"/>
    <property type="match status" value="1"/>
</dbReference>
<dbReference type="PROSITE" id="PS50197">
    <property type="entry name" value="BEACH"/>
    <property type="match status" value="1"/>
</dbReference>
<evidence type="ECO:0000313" key="5">
    <source>
        <dbReference type="EMBL" id="KAK8893436.1"/>
    </source>
</evidence>
<proteinExistence type="predicted"/>
<dbReference type="PANTHER" id="PTHR13743">
    <property type="entry name" value="BEIGE/BEACH-RELATED"/>
    <property type="match status" value="1"/>
</dbReference>
<organism evidence="5 6">
    <name type="scientific">Tritrichomonas musculus</name>
    <dbReference type="NCBI Taxonomy" id="1915356"/>
    <lineage>
        <taxon>Eukaryota</taxon>
        <taxon>Metamonada</taxon>
        <taxon>Parabasalia</taxon>
        <taxon>Tritrichomonadida</taxon>
        <taxon>Tritrichomonadidae</taxon>
        <taxon>Tritrichomonas</taxon>
    </lineage>
</organism>
<name>A0ABR2KRQ0_9EUKA</name>
<dbReference type="SUPFAM" id="SSF81837">
    <property type="entry name" value="BEACH domain"/>
    <property type="match status" value="1"/>
</dbReference>
<gene>
    <name evidence="5" type="ORF">M9Y10_021858</name>
</gene>
<evidence type="ECO:0000256" key="2">
    <source>
        <dbReference type="SAM" id="MobiDB-lite"/>
    </source>
</evidence>
<feature type="domain" description="BEACH" evidence="3">
    <location>
        <begin position="1967"/>
        <end position="2251"/>
    </location>
</feature>
<sequence length="2666" mass="309314">MFILWVLDSFPLTDFKYQEDLHQNQSGIIPKETSIDSFKKDIHFDFIEDETFKDSTFFTNKIIDSNLADQISETNLIQTFNNENNNETTDCDSIEIDENNNNNNENKIEQVAVNTIDGKEIRLIYNGQYHFLMNLDDSSSEPFILSKYFKDEQTTLITAIRFFLDQMTNDKIDFINDFVSSYFTIIDQIINKDSNLYAKFQIIDHCLLLSFHFFMILLFSQFKSDQIFEIISSHPKGWPTIYNKIFYSPLINHWVDPTPYFQFCFDIRSAITKFTLRYFNLSNKENNTLFSTLHNFFYSVEPQIFDEAINIFTQLFKLKPIEFVEITSQTGIIEMLIFNSEKLQKLHIHLIKTNNQMEKFIEQTRIHLFTFFDLFLMECSSTEYFFKNEFYVKYLVSLLFEKSVTLFAIKLIQRGMLLSDTFEVFNAIHFLFQIALKKMNDMNWIKMLNLFLVNIRSPFILNRSTIMKSLINKEILLQISQIPDSVILLNPSFFHIQLSTESSDTFEIRQNLINKMEEEEEEKKEKNIENADYSGDIDCDIIDPNSEQVHLIKNVLFLIIILSRGSQPNSSYIASNEPYLSNISKALSRFKYGPEILNLLLELIFEKQMNVNDLPKKAEIQNHHALPFFFNSTKHLEIHGELMRYLSDVLSDSISNRLRTYQANIPNIIIDRITQFPSEPSVGSYLDRSLTESLHLFSVVSQYVFSVSTLYKCIRAFKPIKEGFQMWWTAQLISLFNIYVENSLESSPAAFFYLDGFQTFFDIPSFSASLISKGFTFVCRIQLDSNSSNSSSQSTLLYMESVSGFVFELLLVKMKLKVNFYSKKKNMNQSYKVKATTFSGNKWYDLIVTFSKSSMIIFMNGKQIFGLEMKYPFKEDVKYSIIANNRKRNSPLIANISCFYFLNDSINSWTALEFHSLPLDFVFGFSILEKLLDKNLPISLFDGRIESTLFIGANARMTNQSECLNFATRYSIGNATYKGCAFPFSASFIDVVGYSGGAKLFLPLFEQINSEIYGNEESQVNNTSFLHNLISLLATFFVHSSSIETEFVKDGGFHAISYLLTKINSKYLNPSVIQELLNLWLAINQSHYEVMLKTVWLNFLLWDSLLYESQEFFYSKVFASIIESKTSIVSLHLSITEFLTVIARQNNENIRYLMWPSLIILARNSFTKKAQDSLLSACFNTKSISFQIEALNALYILVTEKVHNCHLLFLRNASFQPFLQLIHSEFEDIRIWGLRYLFLINSFDEYKEMDFRECVYRACVEIDPKNMTRNTLTTLMSLSFDTNMLLPTIEFTLPLISAYSHYYQEDEINMVSNKLLNAPNLFLISKCKNWIFWIFYMINQLSLSFDSEHSLFKLIENLCVYLAINEKFKNFGKAMTFIRSLLFQMNMDMTILISNILKSIMKSIITSMNNIIDTNKNSDENSSVPNDDSRTPNSTSRISPNLFNLVIQEVIFHLFFISKNESYSFNVQLLAKYDVQVYESVQMKFDSHQTLKSFVNIFNDIDFGPFVFSARINAKGEWIDMNLALTFIDFISLFTADKIPVQLPYLRIRTEDIFSYVASFIIRIDRDGDGSRIRNVISKINKFFDNKEILESARKIIICFLNSIVCKSNKNVSQSNDNENNNNENNNNDNSTNKNNEILDNDKNNDNIPFVIFGLQFTQDQRQSDFLSKWLEIFESLSQRYYEESRNAIILLWSRLTPMFSIISRETIDEFDYSLLFENHISRIFSKQKRRNLILNKITSRLLSEIKENGGPWDDHFCSIHWKYWRKTDKFYRHILMKPNKKFFDRHDNAALTRDKTLNQESSLQDENMIESQLLSKTNLLTKSLLDIDINDETSEFSNDDKNDNTKMEIISNFDADAKMITISGIYEGTFHISKKQILFTGDKISDDFGITIEESNSSNPKTKTVQLDLDDLVWVLHRSYIHIDQGLEFFLNNGLSYFFFYISQKVRSKIIQFLSSSKKLEILQDCNSMKLISDQKITEKWQNGYISTYEYLMLINFFSGRTFNDLSQYPVFPWILSDYDSKTLDLKNPLSFRDLSKPIGALNEERLAKLKREYSEITDDSLKCLYRGHYSTSYNVIHYMIRVEPFTTLHIQVQKGRFDFPSRLFTSIRKAYKTCISTANDYRELIPEFFSLSEFLVNKNNFNLGIEGGNDVVLPNWASSPSDFILKHREALESDFVGQHINDWIDLVFGYKQKGKNAVEADNTFHPYCYGDSITKKVLKDPELLLEIQQHAGSFGIIPRQVFTKKHPQRQLPNLGLLAYVTVPKFEVTPTFSAVYQIDQKIHHHDNDNKNNSFLDEISIISTGFSSNKNKIVSLNLIGNDIHVLTSNQSYLILGMNDKTSQFDLLTNIHVPFYFESHDSQHMSRNMTSFFKQFGVLVAISPLEDSFHAYSISDNFAFNHLFSFRQKYSSLTLISAADENTLLLLSQDGTINVWSFIRNKTNLNNSANINNISNANNNALSGNNNNANDANYNRNKSPADIAFNYKGREFSIIQKFRRNHHFVTTKDAFGNGNLGIIASCDVNQRIILTDIYNGSFLRSWLINGKSLFPQRVLILDSGFVAVLCETGSQNAKRTVIQCFTIDAEIAGAYDHFGFAVAWIPINFRNGTSFIAVSYEDCSFLILHAPDLKIMMEIKFPAMITRISFNLENHRLLLSNAQGKIFVANL</sequence>
<dbReference type="InterPro" id="IPR013320">
    <property type="entry name" value="ConA-like_dom_sf"/>
</dbReference>
<dbReference type="Pfam" id="PF14844">
    <property type="entry name" value="PH_BEACH"/>
    <property type="match status" value="1"/>
</dbReference>
<dbReference type="SUPFAM" id="SSF50978">
    <property type="entry name" value="WD40 repeat-like"/>
    <property type="match status" value="1"/>
</dbReference>
<dbReference type="SUPFAM" id="SSF50729">
    <property type="entry name" value="PH domain-like"/>
    <property type="match status" value="1"/>
</dbReference>
<dbReference type="Gene3D" id="2.60.120.200">
    <property type="match status" value="1"/>
</dbReference>
<dbReference type="SMART" id="SM01026">
    <property type="entry name" value="Beach"/>
    <property type="match status" value="1"/>
</dbReference>
<dbReference type="InterPro" id="IPR011993">
    <property type="entry name" value="PH-like_dom_sf"/>
</dbReference>
<feature type="region of interest" description="Disordered" evidence="2">
    <location>
        <begin position="1613"/>
        <end position="1639"/>
    </location>
</feature>
<feature type="compositionally biased region" description="Low complexity" evidence="2">
    <location>
        <begin position="1613"/>
        <end position="1636"/>
    </location>
</feature>
<feature type="region of interest" description="Disordered" evidence="2">
    <location>
        <begin position="1416"/>
        <end position="1435"/>
    </location>
</feature>
<dbReference type="PROSITE" id="PS51783">
    <property type="entry name" value="PH_BEACH"/>
    <property type="match status" value="1"/>
</dbReference>
<evidence type="ECO:0008006" key="7">
    <source>
        <dbReference type="Google" id="ProtNLM"/>
    </source>
</evidence>
<dbReference type="CDD" id="cd06071">
    <property type="entry name" value="Beach"/>
    <property type="match status" value="1"/>
</dbReference>
<dbReference type="InterPro" id="IPR036322">
    <property type="entry name" value="WD40_repeat_dom_sf"/>
</dbReference>
<feature type="domain" description="BEACH-type PH" evidence="4">
    <location>
        <begin position="1847"/>
        <end position="1956"/>
    </location>
</feature>
<protein>
    <recommendedName>
        <fullName evidence="7">Beige/BEACH domain containing protein</fullName>
    </recommendedName>
</protein>